<proteinExistence type="predicted"/>
<protein>
    <submittedName>
        <fullName evidence="1">Uncharacterized protein</fullName>
    </submittedName>
</protein>
<organism evidence="1 2">
    <name type="scientific">Staphylothermus marinus (strain ATCC 43588 / DSM 3639 / JCM 9404 / F1)</name>
    <dbReference type="NCBI Taxonomy" id="399550"/>
    <lineage>
        <taxon>Archaea</taxon>
        <taxon>Thermoproteota</taxon>
        <taxon>Thermoprotei</taxon>
        <taxon>Desulfurococcales</taxon>
        <taxon>Desulfurococcaceae</taxon>
        <taxon>Staphylothermus</taxon>
    </lineage>
</organism>
<evidence type="ECO:0000313" key="2">
    <source>
        <dbReference type="Proteomes" id="UP000000254"/>
    </source>
</evidence>
<accession>A3DKI9</accession>
<dbReference type="RefSeq" id="WP_011838340.1">
    <property type="nucleotide sequence ID" value="NC_009033.1"/>
</dbReference>
<name>A3DKI9_STAMF</name>
<sequence>MFLRKYSSEAKKLRIKRKELEDEYLSFYADLIINLCKLQPRKLYVVGFFEEKNNMIYDVEEGVIIEDGIPYYVNKERGIKEKLKDPEDIKLAVKMALGELLLLVDPQRVVSDVLSQLVRNDDYLRAIRL</sequence>
<dbReference type="eggNOG" id="arCOG12384">
    <property type="taxonomic scope" value="Archaea"/>
</dbReference>
<dbReference type="HOGENOM" id="CLU_1943945_0_0_2"/>
<dbReference type="KEGG" id="smr:Smar_0036"/>
<reference evidence="2" key="1">
    <citation type="journal article" date="2009" name="BMC Genomics">
        <title>The complete genome sequence of Staphylothermus marinus reveals differences in sulfur metabolism among heterotrophic Crenarchaeota.</title>
        <authorList>
            <person name="Anderson I.J."/>
            <person name="Dharmarajan L."/>
            <person name="Rodriguez J."/>
            <person name="Hooper S."/>
            <person name="Porat I."/>
            <person name="Ulrich L.E."/>
            <person name="Elkins J.G."/>
            <person name="Mavromatis K."/>
            <person name="Sun H."/>
            <person name="Land M."/>
            <person name="Lapidus A."/>
            <person name="Lucas S."/>
            <person name="Barry K."/>
            <person name="Huber H."/>
            <person name="Zhulin I.B."/>
            <person name="Whitman W.B."/>
            <person name="Mukhopadhyay B."/>
            <person name="Woese C."/>
            <person name="Bristow J."/>
            <person name="Kyrpides N."/>
        </authorList>
    </citation>
    <scope>NUCLEOTIDE SEQUENCE [LARGE SCALE GENOMIC DNA]</scope>
    <source>
        <strain evidence="2">ATCC 43588 / DSM 3639 / JCM 9404 / F1</strain>
    </source>
</reference>
<dbReference type="Proteomes" id="UP000000254">
    <property type="component" value="Chromosome"/>
</dbReference>
<dbReference type="OrthoDB" id="373178at2157"/>
<keyword evidence="2" id="KW-1185">Reference proteome</keyword>
<dbReference type="GeneID" id="4907513"/>
<gene>
    <name evidence="1" type="ordered locus">Smar_0036</name>
</gene>
<dbReference type="AlphaFoldDB" id="A3DKI9"/>
<reference evidence="1 2" key="2">
    <citation type="journal article" date="2009" name="Stand. Genomic Sci.">
        <title>Complete genome sequence of Staphylothermus marinus Stetter and Fiala 1986 type strain F1.</title>
        <authorList>
            <person name="Anderson I.J."/>
            <person name="Sun H."/>
            <person name="Lapidus A."/>
            <person name="Copeland A."/>
            <person name="Glavina Del Rio T."/>
            <person name="Tice H."/>
            <person name="Dalin E."/>
            <person name="Lucas S."/>
            <person name="Barry K."/>
            <person name="Land M."/>
            <person name="Richardson P."/>
            <person name="Huber H."/>
            <person name="Kyrpides N.C."/>
        </authorList>
    </citation>
    <scope>NUCLEOTIDE SEQUENCE [LARGE SCALE GENOMIC DNA]</scope>
    <source>
        <strain evidence="2">ATCC 43588 / DSM 3639 / JCM 9404 / F1</strain>
    </source>
</reference>
<evidence type="ECO:0000313" key="1">
    <source>
        <dbReference type="EMBL" id="ABN69149.1"/>
    </source>
</evidence>
<dbReference type="EMBL" id="CP000575">
    <property type="protein sequence ID" value="ABN69149.1"/>
    <property type="molecule type" value="Genomic_DNA"/>
</dbReference>